<keyword evidence="11" id="KW-1185">Reference proteome</keyword>
<dbReference type="PANTHER" id="PTHR33908">
    <property type="entry name" value="MANNOSYLTRANSFERASE YKCB-RELATED"/>
    <property type="match status" value="1"/>
</dbReference>
<keyword evidence="6 8" id="KW-1133">Transmembrane helix</keyword>
<evidence type="ECO:0000256" key="5">
    <source>
        <dbReference type="ARBA" id="ARBA00022692"/>
    </source>
</evidence>
<dbReference type="InterPro" id="IPR050297">
    <property type="entry name" value="LipidA_mod_glycosyltrf_83"/>
</dbReference>
<evidence type="ECO:0000256" key="4">
    <source>
        <dbReference type="ARBA" id="ARBA00022679"/>
    </source>
</evidence>
<evidence type="ECO:0000256" key="7">
    <source>
        <dbReference type="ARBA" id="ARBA00023136"/>
    </source>
</evidence>
<evidence type="ECO:0000256" key="8">
    <source>
        <dbReference type="SAM" id="Phobius"/>
    </source>
</evidence>
<dbReference type="Proteomes" id="UP001500618">
    <property type="component" value="Unassembled WGS sequence"/>
</dbReference>
<evidence type="ECO:0000259" key="9">
    <source>
        <dbReference type="Pfam" id="PF13231"/>
    </source>
</evidence>
<keyword evidence="5 8" id="KW-0812">Transmembrane</keyword>
<feature type="transmembrane region" description="Helical" evidence="8">
    <location>
        <begin position="239"/>
        <end position="260"/>
    </location>
</feature>
<keyword evidence="2" id="KW-1003">Cell membrane</keyword>
<evidence type="ECO:0000256" key="3">
    <source>
        <dbReference type="ARBA" id="ARBA00022676"/>
    </source>
</evidence>
<evidence type="ECO:0000256" key="6">
    <source>
        <dbReference type="ARBA" id="ARBA00022989"/>
    </source>
</evidence>
<sequence length="333" mass="35187">MTTHLSPPATTAEKTAPAATGVRVGWLRRLLLGRPADPRWARPALWAILVLAAALYTWGLGASGDAYQYYSAAVLSGTKSWKAFFFSSLDPASFISVDKPPLALWIIGLSVRVFGFNTWSLLLPQAAEAVAAVAVLYAAVRRTVGLPAALIAALVLTLTPITVAITRDDTPDPLLVLLLVLAGWAVLEATRTGKLTLLLGSAVLVGLGFNTKMLQAYLIVPALALTYLVAAPGKLVRRLGHLVAAGAVLAVASFWWTLIVDSVPASARPYIGGSSNNTVLDSAIGANGIGRLGNPGPATNGWATRAWDGCSTNSSAPKSRGCCRSQCWFWWRR</sequence>
<proteinExistence type="predicted"/>
<dbReference type="EMBL" id="BAAANY010000005">
    <property type="protein sequence ID" value="GAA1665945.1"/>
    <property type="molecule type" value="Genomic_DNA"/>
</dbReference>
<dbReference type="InterPro" id="IPR038731">
    <property type="entry name" value="RgtA/B/C-like"/>
</dbReference>
<protein>
    <recommendedName>
        <fullName evidence="9">Glycosyltransferase RgtA/B/C/D-like domain-containing protein</fullName>
    </recommendedName>
</protein>
<feature type="domain" description="Glycosyltransferase RgtA/B/C/D-like" evidence="9">
    <location>
        <begin position="98"/>
        <end position="256"/>
    </location>
</feature>
<organism evidence="10 11">
    <name type="scientific">Fodinicola feengrottensis</name>
    <dbReference type="NCBI Taxonomy" id="435914"/>
    <lineage>
        <taxon>Bacteria</taxon>
        <taxon>Bacillati</taxon>
        <taxon>Actinomycetota</taxon>
        <taxon>Actinomycetes</taxon>
        <taxon>Mycobacteriales</taxon>
        <taxon>Fodinicola</taxon>
    </lineage>
</organism>
<keyword evidence="7 8" id="KW-0472">Membrane</keyword>
<accession>A0ABN2G671</accession>
<comment type="caution">
    <text evidence="10">The sequence shown here is derived from an EMBL/GenBank/DDBJ whole genome shotgun (WGS) entry which is preliminary data.</text>
</comment>
<evidence type="ECO:0000313" key="10">
    <source>
        <dbReference type="EMBL" id="GAA1665945.1"/>
    </source>
</evidence>
<evidence type="ECO:0000313" key="11">
    <source>
        <dbReference type="Proteomes" id="UP001500618"/>
    </source>
</evidence>
<reference evidence="10 11" key="1">
    <citation type="journal article" date="2019" name="Int. J. Syst. Evol. Microbiol.">
        <title>The Global Catalogue of Microorganisms (GCM) 10K type strain sequencing project: providing services to taxonomists for standard genome sequencing and annotation.</title>
        <authorList>
            <consortium name="The Broad Institute Genomics Platform"/>
            <consortium name="The Broad Institute Genome Sequencing Center for Infectious Disease"/>
            <person name="Wu L."/>
            <person name="Ma J."/>
        </authorList>
    </citation>
    <scope>NUCLEOTIDE SEQUENCE [LARGE SCALE GENOMIC DNA]</scope>
    <source>
        <strain evidence="10 11">JCM 14718</strain>
    </source>
</reference>
<keyword evidence="4" id="KW-0808">Transferase</keyword>
<gene>
    <name evidence="10" type="ORF">GCM10009765_14340</name>
</gene>
<dbReference type="RefSeq" id="WP_344308258.1">
    <property type="nucleotide sequence ID" value="NZ_BAAANY010000005.1"/>
</dbReference>
<keyword evidence="3" id="KW-0328">Glycosyltransferase</keyword>
<name>A0ABN2G671_9ACTN</name>
<dbReference type="PANTHER" id="PTHR33908:SF3">
    <property type="entry name" value="UNDECAPRENYL PHOSPHATE-ALPHA-4-AMINO-4-DEOXY-L-ARABINOSE ARABINOSYL TRANSFERASE"/>
    <property type="match status" value="1"/>
</dbReference>
<feature type="transmembrane region" description="Helical" evidence="8">
    <location>
        <begin position="44"/>
        <end position="61"/>
    </location>
</feature>
<comment type="subcellular location">
    <subcellularLocation>
        <location evidence="1">Cell membrane</location>
        <topology evidence="1">Multi-pass membrane protein</topology>
    </subcellularLocation>
</comment>
<feature type="transmembrane region" description="Helical" evidence="8">
    <location>
        <begin position="102"/>
        <end position="123"/>
    </location>
</feature>
<feature type="transmembrane region" description="Helical" evidence="8">
    <location>
        <begin position="144"/>
        <end position="167"/>
    </location>
</feature>
<evidence type="ECO:0000256" key="2">
    <source>
        <dbReference type="ARBA" id="ARBA00022475"/>
    </source>
</evidence>
<dbReference type="Pfam" id="PF13231">
    <property type="entry name" value="PMT_2"/>
    <property type="match status" value="1"/>
</dbReference>
<evidence type="ECO:0000256" key="1">
    <source>
        <dbReference type="ARBA" id="ARBA00004651"/>
    </source>
</evidence>